<evidence type="ECO:0000256" key="13">
    <source>
        <dbReference type="PROSITE-ProRule" id="PRU10141"/>
    </source>
</evidence>
<dbReference type="SMART" id="SM00219">
    <property type="entry name" value="TyrKc"/>
    <property type="match status" value="1"/>
</dbReference>
<dbReference type="InterPro" id="IPR050122">
    <property type="entry name" value="RTK"/>
</dbReference>
<comment type="caution">
    <text evidence="16">The sequence shown here is derived from an EMBL/GenBank/DDBJ whole genome shotgun (WGS) entry which is preliminary data.</text>
</comment>
<dbReference type="InterPro" id="IPR008266">
    <property type="entry name" value="Tyr_kinase_AS"/>
</dbReference>
<dbReference type="GO" id="GO:0005524">
    <property type="term" value="F:ATP binding"/>
    <property type="evidence" value="ECO:0007669"/>
    <property type="project" value="UniProtKB-UniRule"/>
</dbReference>
<dbReference type="InterPro" id="IPR011009">
    <property type="entry name" value="Kinase-like_dom_sf"/>
</dbReference>
<dbReference type="InterPro" id="IPR020635">
    <property type="entry name" value="Tyr_kinase_cat_dom"/>
</dbReference>
<evidence type="ECO:0000256" key="4">
    <source>
        <dbReference type="ARBA" id="ARBA00022729"/>
    </source>
</evidence>
<dbReference type="EMBL" id="BDGG01000001">
    <property type="protein sequence ID" value="GAU90906.1"/>
    <property type="molecule type" value="Genomic_DNA"/>
</dbReference>
<keyword evidence="11" id="KW-0675">Receptor</keyword>
<dbReference type="PROSITE" id="PS50011">
    <property type="entry name" value="PROTEIN_KINASE_DOM"/>
    <property type="match status" value="1"/>
</dbReference>
<evidence type="ECO:0000256" key="7">
    <source>
        <dbReference type="ARBA" id="ARBA00022840"/>
    </source>
</evidence>
<comment type="subcellular location">
    <subcellularLocation>
        <location evidence="1">Membrane</location>
        <topology evidence="1">Single-pass membrane protein</topology>
    </subcellularLocation>
</comment>
<dbReference type="Gene3D" id="1.10.510.10">
    <property type="entry name" value="Transferase(Phosphotransferase) domain 1"/>
    <property type="match status" value="1"/>
</dbReference>
<dbReference type="Pfam" id="PF07714">
    <property type="entry name" value="PK_Tyr_Ser-Thr"/>
    <property type="match status" value="1"/>
</dbReference>
<keyword evidence="7 13" id="KW-0067">ATP-binding</keyword>
<dbReference type="STRING" id="947166.A0A1D1UMF6"/>
<keyword evidence="2" id="KW-0808">Transferase</keyword>
<dbReference type="GO" id="GO:0043235">
    <property type="term" value="C:receptor complex"/>
    <property type="evidence" value="ECO:0007669"/>
    <property type="project" value="TreeGrafter"/>
</dbReference>
<dbReference type="CDD" id="cd00192">
    <property type="entry name" value="PTKc"/>
    <property type="match status" value="1"/>
</dbReference>
<dbReference type="PANTHER" id="PTHR24416:SF550">
    <property type="entry name" value="FIBROBLAST GROWTH FACTOR RECEPTOR HOMOLOG 1-RELATED"/>
    <property type="match status" value="1"/>
</dbReference>
<evidence type="ECO:0000256" key="2">
    <source>
        <dbReference type="ARBA" id="ARBA00022679"/>
    </source>
</evidence>
<dbReference type="InterPro" id="IPR017441">
    <property type="entry name" value="Protein_kinase_ATP_BS"/>
</dbReference>
<dbReference type="PROSITE" id="PS00107">
    <property type="entry name" value="PROTEIN_KINASE_ATP"/>
    <property type="match status" value="1"/>
</dbReference>
<dbReference type="InterPro" id="IPR000719">
    <property type="entry name" value="Prot_kinase_dom"/>
</dbReference>
<feature type="compositionally biased region" description="Low complexity" evidence="14">
    <location>
        <begin position="132"/>
        <end position="147"/>
    </location>
</feature>
<evidence type="ECO:0000256" key="12">
    <source>
        <dbReference type="ARBA" id="ARBA00051243"/>
    </source>
</evidence>
<keyword evidence="10" id="KW-0829">Tyrosine-protein kinase</keyword>
<evidence type="ECO:0000313" key="17">
    <source>
        <dbReference type="Proteomes" id="UP000186922"/>
    </source>
</evidence>
<keyword evidence="5 13" id="KW-0547">Nucleotide-binding</keyword>
<feature type="domain" description="Protein kinase" evidence="15">
    <location>
        <begin position="186"/>
        <end position="485"/>
    </location>
</feature>
<dbReference type="SUPFAM" id="SSF56112">
    <property type="entry name" value="Protein kinase-like (PK-like)"/>
    <property type="match status" value="1"/>
</dbReference>
<sequence length="503" mass="55377">MCRYVFHISYSTTCGEKSPDVIYTNKLECTSVEGGRCIRSNRSFGGRSNHRLGPNQTISAAEILVTEAYGKRSTEETIERGEEQEESELSPGALAGAIAGPLLALLCFSVTAVYCCRRYQRLLQERLSSKLLPSMSSGSNSSSSSYSITNTALHSSQSSSSTSTSQTLPLPPPVATDRWELDRSRIAFGASIGNGAYGEVLKGVVEGSLNAPHGHVLFNCTVAIKRLPESADLLEKDAFLREIRLMKALGRHSQVVSLLGACMTSEPILLVLEYCALGDLRGYLSSKRQTAISLQSATVSSSYLPVTCVSQLTLTTLLSFSRQIALGMEYVHGRGYIHRDLAARNLLVTDSDHVKIGDFGLARYLDEDSNYVMLNPGKLPLKWMAIESIVNLAFSPASDVWSFGVVLFEIITMGGTPYPTINNNDLLSQLRKGSRMGCPQNCSQELYDVMMSCWREEPLERPSFAVLETDLCKLLDESAGAEKYLKFDSDKDYYQIDPNKYHY</sequence>
<dbReference type="GO" id="GO:0005886">
    <property type="term" value="C:plasma membrane"/>
    <property type="evidence" value="ECO:0007669"/>
    <property type="project" value="TreeGrafter"/>
</dbReference>
<evidence type="ECO:0000256" key="10">
    <source>
        <dbReference type="ARBA" id="ARBA00023137"/>
    </source>
</evidence>
<organism evidence="16 17">
    <name type="scientific">Ramazzottius varieornatus</name>
    <name type="common">Water bear</name>
    <name type="synonym">Tardigrade</name>
    <dbReference type="NCBI Taxonomy" id="947166"/>
    <lineage>
        <taxon>Eukaryota</taxon>
        <taxon>Metazoa</taxon>
        <taxon>Ecdysozoa</taxon>
        <taxon>Tardigrada</taxon>
        <taxon>Eutardigrada</taxon>
        <taxon>Parachela</taxon>
        <taxon>Hypsibioidea</taxon>
        <taxon>Ramazzottiidae</taxon>
        <taxon>Ramazzottius</taxon>
    </lineage>
</organism>
<dbReference type="PRINTS" id="PR00109">
    <property type="entry name" value="TYRKINASE"/>
</dbReference>
<dbReference type="FunFam" id="1.10.510.10:FF:000554">
    <property type="entry name" value="Predicted protein"/>
    <property type="match status" value="1"/>
</dbReference>
<evidence type="ECO:0000259" key="15">
    <source>
        <dbReference type="PROSITE" id="PS50011"/>
    </source>
</evidence>
<reference evidence="16 17" key="1">
    <citation type="journal article" date="2016" name="Nat. Commun.">
        <title>Extremotolerant tardigrade genome and improved radiotolerance of human cultured cells by tardigrade-unique protein.</title>
        <authorList>
            <person name="Hashimoto T."/>
            <person name="Horikawa D.D."/>
            <person name="Saito Y."/>
            <person name="Kuwahara H."/>
            <person name="Kozuka-Hata H."/>
            <person name="Shin-I T."/>
            <person name="Minakuchi Y."/>
            <person name="Ohishi K."/>
            <person name="Motoyama A."/>
            <person name="Aizu T."/>
            <person name="Enomoto A."/>
            <person name="Kondo K."/>
            <person name="Tanaka S."/>
            <person name="Hara Y."/>
            <person name="Koshikawa S."/>
            <person name="Sagara H."/>
            <person name="Miura T."/>
            <person name="Yokobori S."/>
            <person name="Miyagawa K."/>
            <person name="Suzuki Y."/>
            <person name="Kubo T."/>
            <person name="Oyama M."/>
            <person name="Kohara Y."/>
            <person name="Fujiyama A."/>
            <person name="Arakawa K."/>
            <person name="Katayama T."/>
            <person name="Toyoda A."/>
            <person name="Kunieda T."/>
        </authorList>
    </citation>
    <scope>NUCLEOTIDE SEQUENCE [LARGE SCALE GENOMIC DNA]</scope>
    <source>
        <strain evidence="16 17">YOKOZUNA-1</strain>
    </source>
</reference>
<proteinExistence type="predicted"/>
<keyword evidence="8" id="KW-1133">Transmembrane helix</keyword>
<feature type="compositionally biased region" description="Low complexity" evidence="14">
    <location>
        <begin position="155"/>
        <end position="168"/>
    </location>
</feature>
<dbReference type="InterPro" id="IPR001245">
    <property type="entry name" value="Ser-Thr/Tyr_kinase_cat_dom"/>
</dbReference>
<evidence type="ECO:0000256" key="3">
    <source>
        <dbReference type="ARBA" id="ARBA00022692"/>
    </source>
</evidence>
<feature type="region of interest" description="Disordered" evidence="14">
    <location>
        <begin position="132"/>
        <end position="174"/>
    </location>
</feature>
<comment type="catalytic activity">
    <reaction evidence="12">
        <text>L-tyrosyl-[protein] + ATP = O-phospho-L-tyrosyl-[protein] + ADP + H(+)</text>
        <dbReference type="Rhea" id="RHEA:10596"/>
        <dbReference type="Rhea" id="RHEA-COMP:10136"/>
        <dbReference type="Rhea" id="RHEA-COMP:20101"/>
        <dbReference type="ChEBI" id="CHEBI:15378"/>
        <dbReference type="ChEBI" id="CHEBI:30616"/>
        <dbReference type="ChEBI" id="CHEBI:46858"/>
        <dbReference type="ChEBI" id="CHEBI:61978"/>
        <dbReference type="ChEBI" id="CHEBI:456216"/>
        <dbReference type="EC" id="2.7.10.1"/>
    </reaction>
</comment>
<keyword evidence="9" id="KW-0472">Membrane</keyword>
<evidence type="ECO:0000256" key="11">
    <source>
        <dbReference type="ARBA" id="ARBA00023170"/>
    </source>
</evidence>
<dbReference type="OrthoDB" id="3256376at2759"/>
<evidence type="ECO:0000256" key="9">
    <source>
        <dbReference type="ARBA" id="ARBA00023136"/>
    </source>
</evidence>
<gene>
    <name evidence="16" type="primary">RvY_03260</name>
    <name evidence="16" type="synonym">RvY_03260.2</name>
    <name evidence="16" type="ORF">RvY_03260-2</name>
</gene>
<dbReference type="Proteomes" id="UP000186922">
    <property type="component" value="Unassembled WGS sequence"/>
</dbReference>
<keyword evidence="3" id="KW-0812">Transmembrane</keyword>
<evidence type="ECO:0000256" key="5">
    <source>
        <dbReference type="ARBA" id="ARBA00022741"/>
    </source>
</evidence>
<dbReference type="Gene3D" id="3.30.200.20">
    <property type="entry name" value="Phosphorylase Kinase, domain 1"/>
    <property type="match status" value="1"/>
</dbReference>
<protein>
    <recommendedName>
        <fullName evidence="15">Protein kinase domain-containing protein</fullName>
    </recommendedName>
</protein>
<evidence type="ECO:0000256" key="8">
    <source>
        <dbReference type="ARBA" id="ARBA00022989"/>
    </source>
</evidence>
<feature type="binding site" evidence="13">
    <location>
        <position position="225"/>
    </location>
    <ligand>
        <name>ATP</name>
        <dbReference type="ChEBI" id="CHEBI:30616"/>
    </ligand>
</feature>
<dbReference type="PANTHER" id="PTHR24416">
    <property type="entry name" value="TYROSINE-PROTEIN KINASE RECEPTOR"/>
    <property type="match status" value="1"/>
</dbReference>
<dbReference type="AlphaFoldDB" id="A0A1D1UMF6"/>
<name>A0A1D1UMF6_RAMVA</name>
<accession>A0A1D1UMF6</accession>
<keyword evidence="6" id="KW-0418">Kinase</keyword>
<keyword evidence="17" id="KW-1185">Reference proteome</keyword>
<evidence type="ECO:0000256" key="1">
    <source>
        <dbReference type="ARBA" id="ARBA00004167"/>
    </source>
</evidence>
<dbReference type="GO" id="GO:0004714">
    <property type="term" value="F:transmembrane receptor protein tyrosine kinase activity"/>
    <property type="evidence" value="ECO:0007669"/>
    <property type="project" value="UniProtKB-EC"/>
</dbReference>
<evidence type="ECO:0000256" key="14">
    <source>
        <dbReference type="SAM" id="MobiDB-lite"/>
    </source>
</evidence>
<evidence type="ECO:0000256" key="6">
    <source>
        <dbReference type="ARBA" id="ARBA00022777"/>
    </source>
</evidence>
<dbReference type="PROSITE" id="PS00109">
    <property type="entry name" value="PROTEIN_KINASE_TYR"/>
    <property type="match status" value="1"/>
</dbReference>
<evidence type="ECO:0000313" key="16">
    <source>
        <dbReference type="EMBL" id="GAU90906.1"/>
    </source>
</evidence>
<dbReference type="GO" id="GO:0007169">
    <property type="term" value="P:cell surface receptor protein tyrosine kinase signaling pathway"/>
    <property type="evidence" value="ECO:0007669"/>
    <property type="project" value="TreeGrafter"/>
</dbReference>
<keyword evidence="4" id="KW-0732">Signal</keyword>